<comment type="similarity">
    <text evidence="3">Belongs to the WD repeat SEC31 family.</text>
</comment>
<organism evidence="20 21">
    <name type="scientific">Phrynosoma platyrhinos</name>
    <name type="common">Desert horned lizard</name>
    <dbReference type="NCBI Taxonomy" id="52577"/>
    <lineage>
        <taxon>Eukaryota</taxon>
        <taxon>Metazoa</taxon>
        <taxon>Chordata</taxon>
        <taxon>Craniata</taxon>
        <taxon>Vertebrata</taxon>
        <taxon>Euteleostomi</taxon>
        <taxon>Lepidosauria</taxon>
        <taxon>Squamata</taxon>
        <taxon>Bifurcata</taxon>
        <taxon>Unidentata</taxon>
        <taxon>Episquamata</taxon>
        <taxon>Toxicofera</taxon>
        <taxon>Iguania</taxon>
        <taxon>Phrynosomatidae</taxon>
        <taxon>Phrynosomatinae</taxon>
        <taxon>Phrynosoma</taxon>
    </lineage>
</organism>
<keyword evidence="12" id="KW-0968">Cytoplasmic vesicle</keyword>
<feature type="region of interest" description="Disordered" evidence="18">
    <location>
        <begin position="806"/>
        <end position="1064"/>
    </location>
</feature>
<evidence type="ECO:0000256" key="15">
    <source>
        <dbReference type="ARBA" id="ARBA00041470"/>
    </source>
</evidence>
<dbReference type="InterPro" id="IPR024298">
    <property type="entry name" value="Sec16_Sec23-bd"/>
</dbReference>
<feature type="repeat" description="WD" evidence="17">
    <location>
        <begin position="118"/>
        <end position="160"/>
    </location>
</feature>
<dbReference type="Proteomes" id="UP000826234">
    <property type="component" value="Unassembled WGS sequence"/>
</dbReference>
<evidence type="ECO:0000259" key="19">
    <source>
        <dbReference type="Pfam" id="PF12931"/>
    </source>
</evidence>
<dbReference type="InterPro" id="IPR040251">
    <property type="entry name" value="SEC31-like"/>
</dbReference>
<evidence type="ECO:0000256" key="1">
    <source>
        <dbReference type="ARBA" id="ARBA00004299"/>
    </source>
</evidence>
<dbReference type="EMBL" id="JAIPUX010005290">
    <property type="protein sequence ID" value="KAH0615800.1"/>
    <property type="molecule type" value="Genomic_DNA"/>
</dbReference>
<feature type="compositionally biased region" description="Pro residues" evidence="18">
    <location>
        <begin position="827"/>
        <end position="836"/>
    </location>
</feature>
<keyword evidence="21" id="KW-1185">Reference proteome</keyword>
<evidence type="ECO:0000256" key="2">
    <source>
        <dbReference type="ARBA" id="ARBA00004406"/>
    </source>
</evidence>
<keyword evidence="7" id="KW-0677">Repeat</keyword>
<comment type="subcellular location">
    <subcellularLocation>
        <location evidence="1">Cytoplasmic vesicle</location>
        <location evidence="1">COPII-coated vesicle membrane</location>
        <topology evidence="1">Peripheral membrane protein</topology>
        <orientation evidence="1">Cytoplasmic side</orientation>
    </subcellularLocation>
    <subcellularLocation>
        <location evidence="2">Endoplasmic reticulum membrane</location>
        <topology evidence="2">Peripheral membrane protein</topology>
    </subcellularLocation>
</comment>
<evidence type="ECO:0000256" key="13">
    <source>
        <dbReference type="ARBA" id="ARBA00025471"/>
    </source>
</evidence>
<dbReference type="Pfam" id="PF12931">
    <property type="entry name" value="TPR_Sec16"/>
    <property type="match status" value="1"/>
</dbReference>
<evidence type="ECO:0000256" key="7">
    <source>
        <dbReference type="ARBA" id="ARBA00022737"/>
    </source>
</evidence>
<protein>
    <recommendedName>
        <fullName evidence="14">Protein transport protein Sec31A</fullName>
    </recommendedName>
    <alternativeName>
        <fullName evidence="16">SEC31-like protein 1</fullName>
    </alternativeName>
    <alternativeName>
        <fullName evidence="15">SEC31-related protein A</fullName>
    </alternativeName>
</protein>
<evidence type="ECO:0000256" key="14">
    <source>
        <dbReference type="ARBA" id="ARBA00039468"/>
    </source>
</evidence>
<keyword evidence="6 17" id="KW-0853">WD repeat</keyword>
<feature type="compositionally biased region" description="Basic and acidic residues" evidence="18">
    <location>
        <begin position="510"/>
        <end position="519"/>
    </location>
</feature>
<sequence>MKLKEIDRTAMQAWSPSHHHPIYLATGTSAQQLDASFSTNASLEIFELDLTDPSLDMKSCATFSSTHRYHKLIWGPHKVQSDGNLSGVLIAGGENGNIILYDPAKILAGESDVVIAQKDKHTGPVRALDVNLFQTNLVASGANESEIYIWDLNNFATPMTPGAKTQPPEDISCIAWNRQVQHILASASPSGRATVWDLRKNEPIIKVSDHSNRMHCSGLAWHPDVATQMVLASEDDRLPVIQMWDLRFASSPLRVLESHARGILTIAWSMADPELLLSCGKDAKILCSNPNTGEVLYELPTTTQWCFDVQWCPRNPALLSAASFDGRISIYSIMGGSPDSLRQKQVDKLSSSFGNLDPFGTGQPLPPLQLPQQIPQSTILPLKKPPKWIRRPVGASFSFGGKLVTFENSKPQQQGPEQQLPRYHVYVSQVVTEKEFLSRSDQLQEAVQAEAFINYCQKKINAARNDFEKSVWSFLKITSALHKESLHSREPDEALEAFDQSAQSDGEEGLAAKDQRLGENTENEIDALPSTNETFNISITEDIDGLITQALLTGNFESAVDLCLHDNRMADAIILAIAGGQELLSRTQKKYFAKTRGKITRLITAVVTKNWKEIVQSCGLQNWREALAAVLTYARPDEFASLCDLLGARLESEGDSLLQTQACLCYICAGNVEKLVACWTKAQDGNNPLSLQDLIEKVVILRKAVQQTQVMDGNAVGALLAEKMSQYANLLASQGSIAAALAFLPADTNQPNIVQLRERICRAQGEPPRGPETPKASYERQPTAKGRVGPTAGQMQMPQQIPAQQYYQQGENPPPPGFIMQGAGNPSVPPHQPAPPGYNMYSQVGARQTYPQPCQPTQQYSYGTGGPSLYQPQQQPLAPPPAASVSYTNPNPPYMPSNPPSSMPSPLYPAQPQPSPTTLNPSSPLPPPPPPSGASFQHGRPGAPASSMPYALPPGPTGTEPATSELAASQRTGPQNGWNDPPALSRVAKKKKMPDTFMPPVPITAPIMSPLSDPQAQMQQPQQQPPSSAPPPTQIPFQPSHLPPGQPMLQNPFQNIPQPGGQTIMTPVSAPSMEGAPGAPIGNTIQHVQSLPTEKITKKPIPEEHLILKTTFEALIQRCLSSATDPQTKRKLDDANKRLEFLYDKLRDQTLSPTIINGLHNIARSIETRNYAEGLNIHTHIVSTSNFSETSAFMPVLKVVLTQANKLGV</sequence>
<evidence type="ECO:0000256" key="17">
    <source>
        <dbReference type="PROSITE-ProRule" id="PRU00221"/>
    </source>
</evidence>
<accession>A0ABQ7SEQ7</accession>
<keyword evidence="8" id="KW-0256">Endoplasmic reticulum</keyword>
<keyword evidence="10" id="KW-0653">Protein transport</keyword>
<feature type="compositionally biased region" description="Pro residues" evidence="18">
    <location>
        <begin position="1023"/>
        <end position="1034"/>
    </location>
</feature>
<comment type="function">
    <text evidence="13">Component of the coat protein complex II (COPII) which promotes the formation of transport vesicles from the endoplasmic reticulum (ER). The coat has two main functions, the physical deformation of the endoplasmic reticulum membrane into vesicles and the selection of cargo molecules.</text>
</comment>
<dbReference type="PROSITE" id="PS50082">
    <property type="entry name" value="WD_REPEATS_2"/>
    <property type="match status" value="1"/>
</dbReference>
<dbReference type="SUPFAM" id="SSF50978">
    <property type="entry name" value="WD40 repeat-like"/>
    <property type="match status" value="1"/>
</dbReference>
<dbReference type="InterPro" id="IPR036322">
    <property type="entry name" value="WD40_repeat_dom_sf"/>
</dbReference>
<feature type="compositionally biased region" description="Pro residues" evidence="18">
    <location>
        <begin position="923"/>
        <end position="932"/>
    </location>
</feature>
<dbReference type="Gene3D" id="1.25.40.1030">
    <property type="match status" value="1"/>
</dbReference>
<keyword evidence="9" id="KW-0931">ER-Golgi transport</keyword>
<name>A0ABQ7SEQ7_PHRPL</name>
<evidence type="ECO:0000256" key="10">
    <source>
        <dbReference type="ARBA" id="ARBA00022927"/>
    </source>
</evidence>
<feature type="region of interest" description="Disordered" evidence="18">
    <location>
        <begin position="499"/>
        <end position="521"/>
    </location>
</feature>
<dbReference type="PRINTS" id="PR01217">
    <property type="entry name" value="PRICHEXTENSN"/>
</dbReference>
<evidence type="ECO:0000256" key="6">
    <source>
        <dbReference type="ARBA" id="ARBA00022574"/>
    </source>
</evidence>
<comment type="caution">
    <text evidence="20">The sequence shown here is derived from an EMBL/GenBank/DDBJ whole genome shotgun (WGS) entry which is preliminary data.</text>
</comment>
<feature type="compositionally biased region" description="Pro residues" evidence="18">
    <location>
        <begin position="890"/>
        <end position="915"/>
    </location>
</feature>
<evidence type="ECO:0000256" key="4">
    <source>
        <dbReference type="ARBA" id="ARBA00022448"/>
    </source>
</evidence>
<evidence type="ECO:0000256" key="9">
    <source>
        <dbReference type="ARBA" id="ARBA00022892"/>
    </source>
</evidence>
<keyword evidence="4" id="KW-0813">Transport</keyword>
<dbReference type="SMART" id="SM00320">
    <property type="entry name" value="WD40"/>
    <property type="match status" value="6"/>
</dbReference>
<gene>
    <name evidence="20" type="ORF">JD844_026329</name>
</gene>
<evidence type="ECO:0000256" key="12">
    <source>
        <dbReference type="ARBA" id="ARBA00023329"/>
    </source>
</evidence>
<dbReference type="InterPro" id="IPR001680">
    <property type="entry name" value="WD40_rpt"/>
</dbReference>
<evidence type="ECO:0000313" key="20">
    <source>
        <dbReference type="EMBL" id="KAH0615800.1"/>
    </source>
</evidence>
<evidence type="ECO:0000256" key="11">
    <source>
        <dbReference type="ARBA" id="ARBA00023136"/>
    </source>
</evidence>
<evidence type="ECO:0000256" key="8">
    <source>
        <dbReference type="ARBA" id="ARBA00022824"/>
    </source>
</evidence>
<feature type="domain" description="Sec16 Sec23-binding" evidence="19">
    <location>
        <begin position="547"/>
        <end position="681"/>
    </location>
</feature>
<dbReference type="Gene3D" id="1.20.940.10">
    <property type="entry name" value="Functional domain of the splicing factor Prp18"/>
    <property type="match status" value="1"/>
</dbReference>
<evidence type="ECO:0000256" key="16">
    <source>
        <dbReference type="ARBA" id="ARBA00043112"/>
    </source>
</evidence>
<feature type="region of interest" description="Disordered" evidence="18">
    <location>
        <begin position="764"/>
        <end position="794"/>
    </location>
</feature>
<evidence type="ECO:0000256" key="5">
    <source>
        <dbReference type="ARBA" id="ARBA00022490"/>
    </source>
</evidence>
<proteinExistence type="inferred from homology"/>
<evidence type="ECO:0000256" key="18">
    <source>
        <dbReference type="SAM" id="MobiDB-lite"/>
    </source>
</evidence>
<dbReference type="PANTHER" id="PTHR13923:SF23">
    <property type="entry name" value="PROTEIN TRANSPORT PROTEIN SEC31A"/>
    <property type="match status" value="1"/>
</dbReference>
<feature type="compositionally biased region" description="Low complexity" evidence="18">
    <location>
        <begin position="848"/>
        <end position="860"/>
    </location>
</feature>
<feature type="compositionally biased region" description="Polar residues" evidence="18">
    <location>
        <begin position="960"/>
        <end position="978"/>
    </location>
</feature>
<dbReference type="InterPro" id="IPR015943">
    <property type="entry name" value="WD40/YVTN_repeat-like_dom_sf"/>
</dbReference>
<reference evidence="20 21" key="1">
    <citation type="journal article" date="2022" name="Gigascience">
        <title>A chromosome-level genome assembly and annotation of the desert horned lizard, Phrynosoma platyrhinos, provides insight into chromosomal rearrangements among reptiles.</title>
        <authorList>
            <person name="Koochekian N."/>
            <person name="Ascanio A."/>
            <person name="Farleigh K."/>
            <person name="Card D.C."/>
            <person name="Schield D.R."/>
            <person name="Castoe T.A."/>
            <person name="Jezkova T."/>
        </authorList>
    </citation>
    <scope>NUCLEOTIDE SEQUENCE [LARGE SCALE GENOMIC DNA]</scope>
    <source>
        <strain evidence="20">NK-2021</strain>
    </source>
</reference>
<evidence type="ECO:0000313" key="21">
    <source>
        <dbReference type="Proteomes" id="UP000826234"/>
    </source>
</evidence>
<feature type="compositionally biased region" description="Polar residues" evidence="18">
    <location>
        <begin position="1048"/>
        <end position="1064"/>
    </location>
</feature>
<keyword evidence="11" id="KW-0472">Membrane</keyword>
<keyword evidence="5" id="KW-0963">Cytoplasm</keyword>
<dbReference type="PANTHER" id="PTHR13923">
    <property type="entry name" value="SEC31-RELATED PROTEIN"/>
    <property type="match status" value="1"/>
</dbReference>
<evidence type="ECO:0000256" key="3">
    <source>
        <dbReference type="ARBA" id="ARBA00009358"/>
    </source>
</evidence>
<dbReference type="Gene3D" id="2.130.10.10">
    <property type="entry name" value="YVTN repeat-like/Quinoprotein amine dehydrogenase"/>
    <property type="match status" value="1"/>
</dbReference>